<feature type="compositionally biased region" description="Basic and acidic residues" evidence="1">
    <location>
        <begin position="365"/>
        <end position="374"/>
    </location>
</feature>
<feature type="region of interest" description="Disordered" evidence="1">
    <location>
        <begin position="267"/>
        <end position="378"/>
    </location>
</feature>
<name>A0AAF0YG50_9TREE</name>
<feature type="compositionally biased region" description="Low complexity" evidence="1">
    <location>
        <begin position="161"/>
        <end position="172"/>
    </location>
</feature>
<organism evidence="2 3">
    <name type="scientific">Vanrija pseudolonga</name>
    <dbReference type="NCBI Taxonomy" id="143232"/>
    <lineage>
        <taxon>Eukaryota</taxon>
        <taxon>Fungi</taxon>
        <taxon>Dikarya</taxon>
        <taxon>Basidiomycota</taxon>
        <taxon>Agaricomycotina</taxon>
        <taxon>Tremellomycetes</taxon>
        <taxon>Trichosporonales</taxon>
        <taxon>Trichosporonaceae</taxon>
        <taxon>Vanrija</taxon>
    </lineage>
</organism>
<gene>
    <name evidence="2" type="ORF">LOC62_07G009471</name>
</gene>
<evidence type="ECO:0000256" key="1">
    <source>
        <dbReference type="SAM" id="MobiDB-lite"/>
    </source>
</evidence>
<protein>
    <submittedName>
        <fullName evidence="2">Uncharacterized protein</fullName>
    </submittedName>
</protein>
<feature type="compositionally biased region" description="Polar residues" evidence="1">
    <location>
        <begin position="351"/>
        <end position="364"/>
    </location>
</feature>
<proteinExistence type="predicted"/>
<dbReference type="GeneID" id="87812632"/>
<dbReference type="Proteomes" id="UP000827549">
    <property type="component" value="Chromosome 7"/>
</dbReference>
<reference evidence="2" key="1">
    <citation type="submission" date="2023-10" db="EMBL/GenBank/DDBJ databases">
        <authorList>
            <person name="Noh H."/>
        </authorList>
    </citation>
    <scope>NUCLEOTIDE SEQUENCE</scope>
    <source>
        <strain evidence="2">DUCC4014</strain>
    </source>
</reference>
<dbReference type="AlphaFoldDB" id="A0AAF0YG50"/>
<feature type="compositionally biased region" description="Pro residues" evidence="1">
    <location>
        <begin position="191"/>
        <end position="200"/>
    </location>
</feature>
<feature type="compositionally biased region" description="Polar residues" evidence="1">
    <location>
        <begin position="147"/>
        <end position="158"/>
    </location>
</feature>
<keyword evidence="3" id="KW-1185">Reference proteome</keyword>
<feature type="compositionally biased region" description="Polar residues" evidence="1">
    <location>
        <begin position="173"/>
        <end position="186"/>
    </location>
</feature>
<feature type="region of interest" description="Disordered" evidence="1">
    <location>
        <begin position="94"/>
        <end position="209"/>
    </location>
</feature>
<accession>A0AAF0YG50</accession>
<dbReference type="EMBL" id="CP086720">
    <property type="protein sequence ID" value="WOO85983.1"/>
    <property type="molecule type" value="Genomic_DNA"/>
</dbReference>
<sequence>MASRGTPAPDPTPPMGNTKLMVNYATLTAEIKPKDYIAGATEYHVGPTPLFGKEGPDVFSAIVWKHLQLPLHDADVVPPSGCAENGFMYVGAEYCNLPSGPKKRRRPNRNNRSKKKKKNKGATLAADDAEVNAALDDASAAEGSGTVGETTDTKQQVSAEPPTNKTPNATATQHTPPSTEALTQPNAVSPPSTPAMPTPAPSTVVPSPPSGTELNIPTFFDFFNGLINSLPCGNLITRHKRRELAATAVGLSSASITVPSETAPLRPKEVFRPVPLSSDPRPGAPTTPRRVVSPPPKSTRTSVSSARPIAAESEDQPGPVVADSTPNPGVPTALTEHTSSVEALDTPAVGTMNTLPPTLSSSSHDNSDGIDRDPSTTSTQEYIIRDEIIILSGNKIRPHGAAPTTAIAASPAPSPVASPMVSTPVRVPSFESLDEVIVFPMIVNGRPKPEQTCFCETCCNPPDRYARLDDTDLEEDEEEEEVDATLQWQLV</sequence>
<evidence type="ECO:0000313" key="2">
    <source>
        <dbReference type="EMBL" id="WOO85983.1"/>
    </source>
</evidence>
<dbReference type="RefSeq" id="XP_062632009.1">
    <property type="nucleotide sequence ID" value="XM_062776025.1"/>
</dbReference>
<feature type="compositionally biased region" description="Basic residues" evidence="1">
    <location>
        <begin position="101"/>
        <end position="120"/>
    </location>
</feature>
<evidence type="ECO:0000313" key="3">
    <source>
        <dbReference type="Proteomes" id="UP000827549"/>
    </source>
</evidence>